<reference evidence="4 5" key="1">
    <citation type="submission" date="2017-08" db="EMBL/GenBank/DDBJ databases">
        <title>Virgibacillus indicus sp. nov. and Virgibacillus profoundi sp. nov, two moderately halophilic bacteria isolated from marine sediment by using the Microfluidic Streak Plate.</title>
        <authorList>
            <person name="Xu B."/>
            <person name="Hu B."/>
            <person name="Wang J."/>
            <person name="Zhu Y."/>
            <person name="Huang L."/>
            <person name="Du W."/>
            <person name="Huang Y."/>
        </authorList>
    </citation>
    <scope>NUCLEOTIDE SEQUENCE [LARGE SCALE GENOMIC DNA]</scope>
    <source>
        <strain evidence="4 5">IO3-P3-H5</strain>
    </source>
</reference>
<dbReference type="InterPro" id="IPR055008">
    <property type="entry name" value="MrpR_C_cat"/>
</dbReference>
<accession>A0A2A2IGI4</accession>
<dbReference type="InterPro" id="IPR011010">
    <property type="entry name" value="DNA_brk_join_enz"/>
</dbReference>
<dbReference type="AlphaFoldDB" id="A0A2A2IGI4"/>
<dbReference type="Pfam" id="PF22822">
    <property type="entry name" value="MrpR_N_CB"/>
    <property type="match status" value="1"/>
</dbReference>
<dbReference type="RefSeq" id="WP_095654852.1">
    <property type="nucleotide sequence ID" value="NZ_NPOA01000004.1"/>
</dbReference>
<evidence type="ECO:0000313" key="4">
    <source>
        <dbReference type="EMBL" id="PAV30250.1"/>
    </source>
</evidence>
<dbReference type="SUPFAM" id="SSF56349">
    <property type="entry name" value="DNA breaking-rejoining enzymes"/>
    <property type="match status" value="1"/>
</dbReference>
<protein>
    <recommendedName>
        <fullName evidence="6">Integrase</fullName>
    </recommendedName>
</protein>
<feature type="domain" description="MrpR N-terminal core-binding" evidence="2">
    <location>
        <begin position="3"/>
        <end position="81"/>
    </location>
</feature>
<evidence type="ECO:0000259" key="3">
    <source>
        <dbReference type="Pfam" id="PF22823"/>
    </source>
</evidence>
<gene>
    <name evidence="4" type="ORF">CIL05_07215</name>
</gene>
<organism evidence="4 5">
    <name type="scientific">Virgibacillus profundi</name>
    <dbReference type="NCBI Taxonomy" id="2024555"/>
    <lineage>
        <taxon>Bacteria</taxon>
        <taxon>Bacillati</taxon>
        <taxon>Bacillota</taxon>
        <taxon>Bacilli</taxon>
        <taxon>Bacillales</taxon>
        <taxon>Bacillaceae</taxon>
        <taxon>Virgibacillus</taxon>
    </lineage>
</organism>
<evidence type="ECO:0000259" key="2">
    <source>
        <dbReference type="Pfam" id="PF22822"/>
    </source>
</evidence>
<comment type="caution">
    <text evidence="4">The sequence shown here is derived from an EMBL/GenBank/DDBJ whole genome shotgun (WGS) entry which is preliminary data.</text>
</comment>
<feature type="domain" description="MrpR C-terminal catalytic" evidence="3">
    <location>
        <begin position="114"/>
        <end position="317"/>
    </location>
</feature>
<dbReference type="GO" id="GO:0015074">
    <property type="term" value="P:DNA integration"/>
    <property type="evidence" value="ECO:0007669"/>
    <property type="project" value="InterPro"/>
</dbReference>
<dbReference type="Proteomes" id="UP000218887">
    <property type="component" value="Unassembled WGS sequence"/>
</dbReference>
<dbReference type="EMBL" id="NPOA01000004">
    <property type="protein sequence ID" value="PAV30250.1"/>
    <property type="molecule type" value="Genomic_DNA"/>
</dbReference>
<dbReference type="GO" id="GO:0006310">
    <property type="term" value="P:DNA recombination"/>
    <property type="evidence" value="ECO:0007669"/>
    <property type="project" value="UniProtKB-KW"/>
</dbReference>
<dbReference type="OrthoDB" id="2086953at2"/>
<proteinExistence type="predicted"/>
<name>A0A2A2IGI4_9BACI</name>
<evidence type="ECO:0008006" key="6">
    <source>
        <dbReference type="Google" id="ProtNLM"/>
    </source>
</evidence>
<evidence type="ECO:0000313" key="5">
    <source>
        <dbReference type="Proteomes" id="UP000218887"/>
    </source>
</evidence>
<keyword evidence="5" id="KW-1185">Reference proteome</keyword>
<dbReference type="Pfam" id="PF22823">
    <property type="entry name" value="MrpR_C_cat"/>
    <property type="match status" value="1"/>
</dbReference>
<dbReference type="InterPro" id="IPR013762">
    <property type="entry name" value="Integrase-like_cat_sf"/>
</dbReference>
<keyword evidence="1" id="KW-0233">DNA recombination</keyword>
<dbReference type="GO" id="GO:0003677">
    <property type="term" value="F:DNA binding"/>
    <property type="evidence" value="ECO:0007669"/>
    <property type="project" value="InterPro"/>
</dbReference>
<evidence type="ECO:0000256" key="1">
    <source>
        <dbReference type="ARBA" id="ARBA00023172"/>
    </source>
</evidence>
<sequence>MELYNQSTKMEYLDTLASPDVQTLLRSVFEKSKNTEILYDKDLHSFSLGQIEEVIRNINPATLNSVSNTKSRINTYLIWAINNGRRENNINPLAGTTKEWERKFIDNVSQRYLSETDMFDLTEMLLNAQDQALIQCIFEGISGQAMSELISMNYHRINWNDNEVTVKDVKTNNFRTVKVSNRCIKFIENAYRQQVFTAEDTENEKQLAEFEGSVFKNTVWKNTRNHKVSRGNLAKRLYIIKDKYEMDSLTVNTISESGRIKMAADLYRERGKLGKQEFTEIGDRFNINKMTVNGYSYYDTAKMKNYIDSENLKEMYNLDVEF</sequence>
<dbReference type="Gene3D" id="1.10.443.10">
    <property type="entry name" value="Intergrase catalytic core"/>
    <property type="match status" value="1"/>
</dbReference>
<dbReference type="InterPro" id="IPR055009">
    <property type="entry name" value="MrpR_N_CB"/>
</dbReference>